<dbReference type="Pfam" id="PF17614">
    <property type="entry name" value="FPV060"/>
    <property type="match status" value="1"/>
</dbReference>
<reference evidence="1 2" key="1">
    <citation type="journal article" date="2014" name="BMC Genomics">
        <title>The complete genome sequences of poxviruses isolated from a penguin and a pigeon in South Africa and comparison to other sequenced avipoxviruses.</title>
        <authorList>
            <person name="Offerman K."/>
            <person name="Carulei O."/>
            <person name="van der Walt A.P."/>
            <person name="Douglass N."/>
            <person name="Williamson A.L."/>
        </authorList>
    </citation>
    <scope>NUCLEOTIDE SEQUENCE [LARGE SCALE GENOMIC DNA]</scope>
    <source>
        <strain evidence="1">FeP2</strain>
    </source>
</reference>
<dbReference type="EMBL" id="KJ801920">
    <property type="protein sequence ID" value="AID46574.1"/>
    <property type="molecule type" value="Genomic_DNA"/>
</dbReference>
<protein>
    <submittedName>
        <fullName evidence="1">CC chemokine family protein</fullName>
    </submittedName>
</protein>
<gene>
    <name evidence="1" type="ORF">fep_061</name>
</gene>
<sequence length="199" mass="22743">MIKTFIVLIILPILQYTIFCARPRCTERCCKDGREYQDKEIANKRCVFGCYLKDAKHTLCKIYESCDSNLCDSELSDNVMFRVVSKNNYTVSLKDCLRLCPPIPSNRICVGNCCEQLKRIEDHKSKNPRACCEDSKRSSLKDVMKKDPISCRTSSQECPERGFMFLFDDSSSVCVDIKTRNKDVGYAFGFSGECGLLKE</sequence>
<organism evidence="1 2">
    <name type="scientific">Pigeonpox virus</name>
    <dbReference type="NCBI Taxonomy" id="10264"/>
    <lineage>
        <taxon>Viruses</taxon>
        <taxon>Varidnaviria</taxon>
        <taxon>Bamfordvirae</taxon>
        <taxon>Nucleocytoviricota</taxon>
        <taxon>Pokkesviricetes</taxon>
        <taxon>Chitovirales</taxon>
        <taxon>Poxviridae</taxon>
        <taxon>Chordopoxvirinae</taxon>
        <taxon>Avipoxvirus</taxon>
        <taxon>Avipoxvirus pigeonpox</taxon>
    </lineage>
</organism>
<keyword evidence="2" id="KW-1185">Reference proteome</keyword>
<accession>A0A068EE39</accession>
<dbReference type="GeneID" id="19737785"/>
<proteinExistence type="predicted"/>
<dbReference type="InterPro" id="IPR020343">
    <property type="entry name" value="Chemokine_CC_FPV060"/>
</dbReference>
<dbReference type="KEGG" id="vg:19737785"/>
<name>A0A068EE39_9POXV</name>
<dbReference type="Proteomes" id="UP000101521">
    <property type="component" value="Segment"/>
</dbReference>
<evidence type="ECO:0000313" key="2">
    <source>
        <dbReference type="Proteomes" id="UP000101521"/>
    </source>
</evidence>
<dbReference type="RefSeq" id="YP_009046298.1">
    <property type="nucleotide sequence ID" value="NC_024447.1"/>
</dbReference>
<evidence type="ECO:0000313" key="1">
    <source>
        <dbReference type="EMBL" id="AID46574.1"/>
    </source>
</evidence>